<name>A0A3S5CBZ7_9PLAT</name>
<sequence>MTSSFFCQGQISHFGTYKELKAAGVDFFKICTKEPLSPDPNSVEPVPGCLDAICVSGGMSSLSLDAMAGATTSSGPAVIGSAPCPPSGIGLSAILAPSGVHTGPGTTTGVLPAIEEDEARASASTSSASTPAQSPNALRRSLKLSEVLGRHIKEEEELEAKHNNINIKDTESEGNEGISDKGSLKDQQNDKAKENEAEILSGNDEKAEKNNYEKVGSVGTPRFSSDSDASELTGIRTEQMSKMSDWSIEIEPSRLGTEDLGEVDTGGGGGGEEEPEYIGVTLRRESAALRREGLKMSVCGDRISFSLSEADLMDDPRFFMNGFVPVSSQLRKASDSAFTPTVLASEPSAALGNLVTNATVSSSLSALTQAPGQGDVMQSGRVSQRRIEMLNRRFSTLFSEMGRRESLATIQTEDLMELDEAAEAAEHAAAVAATQHAAEEAGLDDAAVGLSGVSWHHYLAYIRLSAGWLGSLIILCLFLIPILGFGGCSYFMALWYECRVFFSLHRKKSNSDHVFVEITSFSSESV</sequence>
<dbReference type="AlphaFoldDB" id="A0A3S5CBZ7"/>
<evidence type="ECO:0000313" key="4">
    <source>
        <dbReference type="Proteomes" id="UP000784294"/>
    </source>
</evidence>
<feature type="region of interest" description="Disordered" evidence="1">
    <location>
        <begin position="118"/>
        <end position="140"/>
    </location>
</feature>
<accession>A0A3S5CBZ7</accession>
<dbReference type="EMBL" id="CAAALY010004247">
    <property type="protein sequence ID" value="VEL08553.1"/>
    <property type="molecule type" value="Genomic_DNA"/>
</dbReference>
<keyword evidence="2" id="KW-0472">Membrane</keyword>
<feature type="transmembrane region" description="Helical" evidence="2">
    <location>
        <begin position="468"/>
        <end position="496"/>
    </location>
</feature>
<proteinExistence type="predicted"/>
<evidence type="ECO:0000256" key="1">
    <source>
        <dbReference type="SAM" id="MobiDB-lite"/>
    </source>
</evidence>
<comment type="caution">
    <text evidence="3">The sequence shown here is derived from an EMBL/GenBank/DDBJ whole genome shotgun (WGS) entry which is preliminary data.</text>
</comment>
<gene>
    <name evidence="3" type="ORF">PXEA_LOCUS1993</name>
</gene>
<feature type="region of interest" description="Disordered" evidence="1">
    <location>
        <begin position="159"/>
        <end position="209"/>
    </location>
</feature>
<evidence type="ECO:0000256" key="2">
    <source>
        <dbReference type="SAM" id="Phobius"/>
    </source>
</evidence>
<evidence type="ECO:0000313" key="3">
    <source>
        <dbReference type="EMBL" id="VEL08553.1"/>
    </source>
</evidence>
<feature type="compositionally biased region" description="Basic and acidic residues" evidence="1">
    <location>
        <begin position="178"/>
        <end position="196"/>
    </location>
</feature>
<feature type="compositionally biased region" description="Low complexity" evidence="1">
    <location>
        <begin position="121"/>
        <end position="137"/>
    </location>
</feature>
<protein>
    <submittedName>
        <fullName evidence="3">Uncharacterized protein</fullName>
    </submittedName>
</protein>
<dbReference type="Proteomes" id="UP000784294">
    <property type="component" value="Unassembled WGS sequence"/>
</dbReference>
<organism evidence="3 4">
    <name type="scientific">Protopolystoma xenopodis</name>
    <dbReference type="NCBI Taxonomy" id="117903"/>
    <lineage>
        <taxon>Eukaryota</taxon>
        <taxon>Metazoa</taxon>
        <taxon>Spiralia</taxon>
        <taxon>Lophotrochozoa</taxon>
        <taxon>Platyhelminthes</taxon>
        <taxon>Monogenea</taxon>
        <taxon>Polyopisthocotylea</taxon>
        <taxon>Polystomatidea</taxon>
        <taxon>Polystomatidae</taxon>
        <taxon>Protopolystoma</taxon>
    </lineage>
</organism>
<keyword evidence="4" id="KW-1185">Reference proteome</keyword>
<keyword evidence="2" id="KW-1133">Transmembrane helix</keyword>
<keyword evidence="2" id="KW-0812">Transmembrane</keyword>
<reference evidence="3" key="1">
    <citation type="submission" date="2018-11" db="EMBL/GenBank/DDBJ databases">
        <authorList>
            <consortium name="Pathogen Informatics"/>
        </authorList>
    </citation>
    <scope>NUCLEOTIDE SEQUENCE</scope>
</reference>